<feature type="chain" id="PRO_5041251192" evidence="3">
    <location>
        <begin position="26"/>
        <end position="84"/>
    </location>
</feature>
<keyword evidence="3" id="KW-0732">Signal</keyword>
<proteinExistence type="inferred from homology"/>
<evidence type="ECO:0000313" key="5">
    <source>
        <dbReference type="EMBL" id="CAI5778632.1"/>
    </source>
</evidence>
<organism evidence="5 6">
    <name type="scientific">Podarcis lilfordi</name>
    <name type="common">Lilford's wall lizard</name>
    <dbReference type="NCBI Taxonomy" id="74358"/>
    <lineage>
        <taxon>Eukaryota</taxon>
        <taxon>Metazoa</taxon>
        <taxon>Chordata</taxon>
        <taxon>Craniata</taxon>
        <taxon>Vertebrata</taxon>
        <taxon>Euteleostomi</taxon>
        <taxon>Lepidosauria</taxon>
        <taxon>Squamata</taxon>
        <taxon>Bifurcata</taxon>
        <taxon>Unidentata</taxon>
        <taxon>Episquamata</taxon>
        <taxon>Laterata</taxon>
        <taxon>Lacertibaenia</taxon>
        <taxon>Lacertidae</taxon>
        <taxon>Podarcis</taxon>
    </lineage>
</organism>
<dbReference type="Proteomes" id="UP001178461">
    <property type="component" value="Chromosome 6"/>
</dbReference>
<dbReference type="AlphaFoldDB" id="A0AA35KJM1"/>
<keyword evidence="6" id="KW-1185">Reference proteome</keyword>
<dbReference type="InterPro" id="IPR020901">
    <property type="entry name" value="Prtase_inh_Kunz-CS"/>
</dbReference>
<evidence type="ECO:0000313" key="6">
    <source>
        <dbReference type="Proteomes" id="UP001178461"/>
    </source>
</evidence>
<name>A0AA35KJM1_9SAUR</name>
<dbReference type="CDD" id="cd00109">
    <property type="entry name" value="Kunitz-type"/>
    <property type="match status" value="1"/>
</dbReference>
<dbReference type="SMART" id="SM00131">
    <property type="entry name" value="KU"/>
    <property type="match status" value="1"/>
</dbReference>
<dbReference type="Pfam" id="PF00014">
    <property type="entry name" value="Kunitz_BPTI"/>
    <property type="match status" value="1"/>
</dbReference>
<accession>A0AA35KJM1</accession>
<sequence length="84" mass="9707">MRSKDIFFLLPAFVALWAKLPMVSADLGICIIPPDEGLCFILQERWYYSYEKKECLPFNWGGCQGNENNFESRKLCEAACSRYA</sequence>
<dbReference type="GO" id="GO:0004867">
    <property type="term" value="F:serine-type endopeptidase inhibitor activity"/>
    <property type="evidence" value="ECO:0007669"/>
    <property type="project" value="InterPro"/>
</dbReference>
<evidence type="ECO:0000256" key="1">
    <source>
        <dbReference type="ARBA" id="ARBA00008415"/>
    </source>
</evidence>
<dbReference type="GO" id="GO:0005615">
    <property type="term" value="C:extracellular space"/>
    <property type="evidence" value="ECO:0007669"/>
    <property type="project" value="TreeGrafter"/>
</dbReference>
<gene>
    <name evidence="5" type="ORF">PODLI_1B039871</name>
</gene>
<keyword evidence="2" id="KW-1015">Disulfide bond</keyword>
<evidence type="ECO:0000256" key="3">
    <source>
        <dbReference type="SAM" id="SignalP"/>
    </source>
</evidence>
<feature type="domain" description="BPTI/Kunitz inhibitor" evidence="4">
    <location>
        <begin position="28"/>
        <end position="81"/>
    </location>
</feature>
<reference evidence="5" key="1">
    <citation type="submission" date="2022-12" db="EMBL/GenBank/DDBJ databases">
        <authorList>
            <person name="Alioto T."/>
            <person name="Alioto T."/>
            <person name="Gomez Garrido J."/>
        </authorList>
    </citation>
    <scope>NUCLEOTIDE SEQUENCE</scope>
</reference>
<dbReference type="InterPro" id="IPR002223">
    <property type="entry name" value="Kunitz_BPTI"/>
</dbReference>
<evidence type="ECO:0000259" key="4">
    <source>
        <dbReference type="SMART" id="SM00131"/>
    </source>
</evidence>
<evidence type="ECO:0000256" key="2">
    <source>
        <dbReference type="ARBA" id="ARBA00023157"/>
    </source>
</evidence>
<feature type="signal peptide" evidence="3">
    <location>
        <begin position="1"/>
        <end position="25"/>
    </location>
</feature>
<dbReference type="PANTHER" id="PTHR46751:SF1">
    <property type="entry name" value="WAP FOUR-DISULFIDE CORE DOMAIN PROTEIN 6A"/>
    <property type="match status" value="1"/>
</dbReference>
<dbReference type="PRINTS" id="PR00759">
    <property type="entry name" value="BASICPTASE"/>
</dbReference>
<dbReference type="InterPro" id="IPR051388">
    <property type="entry name" value="Serpin_venom_toxin"/>
</dbReference>
<dbReference type="Gene3D" id="4.10.410.10">
    <property type="entry name" value="Pancreatic trypsin inhibitor Kunitz domain"/>
    <property type="match status" value="1"/>
</dbReference>
<dbReference type="PANTHER" id="PTHR46751">
    <property type="entry name" value="EPPIN"/>
    <property type="match status" value="1"/>
</dbReference>
<comment type="similarity">
    <text evidence="1">Belongs to the venom Kunitz-type family.</text>
</comment>
<dbReference type="SUPFAM" id="SSF57362">
    <property type="entry name" value="BPTI-like"/>
    <property type="match status" value="1"/>
</dbReference>
<protein>
    <submittedName>
        <fullName evidence="5">WAP four-disulfide core domain protein 6B-like</fullName>
    </submittedName>
</protein>
<dbReference type="InterPro" id="IPR036880">
    <property type="entry name" value="Kunitz_BPTI_sf"/>
</dbReference>
<dbReference type="PROSITE" id="PS00280">
    <property type="entry name" value="BPTI_KUNITZ_1"/>
    <property type="match status" value="1"/>
</dbReference>
<dbReference type="EMBL" id="OX395131">
    <property type="protein sequence ID" value="CAI5778632.1"/>
    <property type="molecule type" value="Genomic_DNA"/>
</dbReference>
<dbReference type="FunFam" id="4.10.410.10:FF:000020">
    <property type="entry name" value="Collagen, type VI, alpha 3"/>
    <property type="match status" value="1"/>
</dbReference>